<feature type="region of interest" description="Disordered" evidence="2">
    <location>
        <begin position="1"/>
        <end position="21"/>
    </location>
</feature>
<organism evidence="3 4">
    <name type="scientific">Klebsiella aerogenes</name>
    <name type="common">Enterobacter aerogenes</name>
    <dbReference type="NCBI Taxonomy" id="548"/>
    <lineage>
        <taxon>Bacteria</taxon>
        <taxon>Pseudomonadati</taxon>
        <taxon>Pseudomonadota</taxon>
        <taxon>Gammaproteobacteria</taxon>
        <taxon>Enterobacterales</taxon>
        <taxon>Enterobacteriaceae</taxon>
        <taxon>Klebsiella/Raoultella group</taxon>
        <taxon>Klebsiella</taxon>
    </lineage>
</organism>
<gene>
    <name evidence="3" type="primary">ompK35</name>
    <name evidence="3" type="ORF">SJ059_28350</name>
</gene>
<evidence type="ECO:0000313" key="4">
    <source>
        <dbReference type="Proteomes" id="UP001279012"/>
    </source>
</evidence>
<feature type="non-terminal residue" evidence="3">
    <location>
        <position position="92"/>
    </location>
</feature>
<dbReference type="InterPro" id="IPR001702">
    <property type="entry name" value="Porin_Gram-ve"/>
</dbReference>
<dbReference type="AlphaFoldDB" id="A0AAW9EDP0"/>
<evidence type="ECO:0000313" key="3">
    <source>
        <dbReference type="EMBL" id="MDX7018335.1"/>
    </source>
</evidence>
<dbReference type="InterPro" id="IPR001897">
    <property type="entry name" value="Porin_gammaproteobac"/>
</dbReference>
<dbReference type="Pfam" id="PF00267">
    <property type="entry name" value="Porin_1"/>
    <property type="match status" value="1"/>
</dbReference>
<feature type="non-terminal residue" evidence="3">
    <location>
        <position position="1"/>
    </location>
</feature>
<sequence length="92" mass="10142">GYSSSNRSVDQKADGNGDKAEAWATSAKYDANNIYAAVMYSPTYNMTPEEDNHFAGKTQNFEAVVQYQFDFGLRPSIGYVQTKGKDLQSRAG</sequence>
<dbReference type="PRINTS" id="PR00183">
    <property type="entry name" value="ECOLIPORIN"/>
</dbReference>
<dbReference type="PANTHER" id="PTHR34501:SF2">
    <property type="entry name" value="OUTER MEMBRANE PORIN F-RELATED"/>
    <property type="match status" value="1"/>
</dbReference>
<dbReference type="InterPro" id="IPR023614">
    <property type="entry name" value="Porin_dom_sf"/>
</dbReference>
<dbReference type="GO" id="GO:0034220">
    <property type="term" value="P:monoatomic ion transmembrane transport"/>
    <property type="evidence" value="ECO:0007669"/>
    <property type="project" value="InterPro"/>
</dbReference>
<accession>A0AAW9EDP0</accession>
<name>A0AAW9EDP0_KLEAE</name>
<dbReference type="InterPro" id="IPR050298">
    <property type="entry name" value="Gram-neg_bact_OMP"/>
</dbReference>
<feature type="compositionally biased region" description="Basic and acidic residues" evidence="2">
    <location>
        <begin position="9"/>
        <end position="21"/>
    </location>
</feature>
<dbReference type="PANTHER" id="PTHR34501">
    <property type="entry name" value="PROTEIN YDDL-RELATED"/>
    <property type="match status" value="1"/>
</dbReference>
<evidence type="ECO:0000256" key="1">
    <source>
        <dbReference type="ARBA" id="ARBA00022729"/>
    </source>
</evidence>
<keyword evidence="1" id="KW-0732">Signal</keyword>
<dbReference type="SUPFAM" id="SSF56935">
    <property type="entry name" value="Porins"/>
    <property type="match status" value="1"/>
</dbReference>
<dbReference type="Gene3D" id="2.40.160.10">
    <property type="entry name" value="Porin"/>
    <property type="match status" value="1"/>
</dbReference>
<dbReference type="EMBL" id="JAWZZT010000805">
    <property type="protein sequence ID" value="MDX7018335.1"/>
    <property type="molecule type" value="Genomic_DNA"/>
</dbReference>
<proteinExistence type="predicted"/>
<dbReference type="GO" id="GO:0009279">
    <property type="term" value="C:cell outer membrane"/>
    <property type="evidence" value="ECO:0007669"/>
    <property type="project" value="InterPro"/>
</dbReference>
<protein>
    <submittedName>
        <fullName evidence="3">Porin OmpK35</fullName>
    </submittedName>
</protein>
<evidence type="ECO:0000256" key="2">
    <source>
        <dbReference type="SAM" id="MobiDB-lite"/>
    </source>
</evidence>
<reference evidence="3" key="1">
    <citation type="submission" date="2023-11" db="EMBL/GenBank/DDBJ databases">
        <title>Detection of rare carbapenemases in Enterobacterales - comparison of two colorimetric and two CIM-based carbapenemase assays.</title>
        <authorList>
            <person name="Schaffarczyk L."/>
            <person name="Noster J."/>
            <person name="Stelzer Y."/>
            <person name="Sattler J."/>
            <person name="Gatermann S."/>
            <person name="Hamprecht A."/>
        </authorList>
    </citation>
    <scope>NUCLEOTIDE SEQUENCE</scope>
    <source>
        <strain evidence="3">CIM-Cont-037</strain>
    </source>
</reference>
<dbReference type="Proteomes" id="UP001279012">
    <property type="component" value="Unassembled WGS sequence"/>
</dbReference>
<dbReference type="GO" id="GO:0015288">
    <property type="term" value="F:porin activity"/>
    <property type="evidence" value="ECO:0007669"/>
    <property type="project" value="InterPro"/>
</dbReference>
<comment type="caution">
    <text evidence="3">The sequence shown here is derived from an EMBL/GenBank/DDBJ whole genome shotgun (WGS) entry which is preliminary data.</text>
</comment>